<evidence type="ECO:0000256" key="2">
    <source>
        <dbReference type="ARBA" id="ARBA00022448"/>
    </source>
</evidence>
<accession>A0A844KQ58</accession>
<dbReference type="RefSeq" id="WP_155177599.1">
    <property type="nucleotide sequence ID" value="NZ_WNAK01000008.1"/>
</dbReference>
<feature type="domain" description="ABC transporter" evidence="5">
    <location>
        <begin position="5"/>
        <end position="232"/>
    </location>
</feature>
<proteinExistence type="inferred from homology"/>
<comment type="similarity">
    <text evidence="1">Belongs to the ABC transporter superfamily.</text>
</comment>
<dbReference type="PROSITE" id="PS50893">
    <property type="entry name" value="ABC_TRANSPORTER_2"/>
    <property type="match status" value="1"/>
</dbReference>
<evidence type="ECO:0000313" key="6">
    <source>
        <dbReference type="EMBL" id="MTR82922.1"/>
    </source>
</evidence>
<organism evidence="6 7">
    <name type="scientific">Roseburia faecis</name>
    <dbReference type="NCBI Taxonomy" id="301302"/>
    <lineage>
        <taxon>Bacteria</taxon>
        <taxon>Bacillati</taxon>
        <taxon>Bacillota</taxon>
        <taxon>Clostridia</taxon>
        <taxon>Lachnospirales</taxon>
        <taxon>Lachnospiraceae</taxon>
        <taxon>Roseburia</taxon>
    </lineage>
</organism>
<dbReference type="InterPro" id="IPR003439">
    <property type="entry name" value="ABC_transporter-like_ATP-bd"/>
</dbReference>
<dbReference type="Pfam" id="PF00005">
    <property type="entry name" value="ABC_tran"/>
    <property type="match status" value="1"/>
</dbReference>
<dbReference type="GO" id="GO:0016887">
    <property type="term" value="F:ATP hydrolysis activity"/>
    <property type="evidence" value="ECO:0007669"/>
    <property type="project" value="InterPro"/>
</dbReference>
<dbReference type="SMART" id="SM00382">
    <property type="entry name" value="AAA"/>
    <property type="match status" value="1"/>
</dbReference>
<evidence type="ECO:0000259" key="5">
    <source>
        <dbReference type="PROSITE" id="PS50893"/>
    </source>
</evidence>
<keyword evidence="4 6" id="KW-0067">ATP-binding</keyword>
<evidence type="ECO:0000256" key="4">
    <source>
        <dbReference type="ARBA" id="ARBA00022840"/>
    </source>
</evidence>
<evidence type="ECO:0000256" key="1">
    <source>
        <dbReference type="ARBA" id="ARBA00005417"/>
    </source>
</evidence>
<dbReference type="Gene3D" id="3.40.50.300">
    <property type="entry name" value="P-loop containing nucleotide triphosphate hydrolases"/>
    <property type="match status" value="1"/>
</dbReference>
<keyword evidence="2" id="KW-0813">Transport</keyword>
<dbReference type="SUPFAM" id="SSF52540">
    <property type="entry name" value="P-loop containing nucleoside triphosphate hydrolases"/>
    <property type="match status" value="1"/>
</dbReference>
<dbReference type="InterPro" id="IPR027417">
    <property type="entry name" value="P-loop_NTPase"/>
</dbReference>
<evidence type="ECO:0000256" key="3">
    <source>
        <dbReference type="ARBA" id="ARBA00022741"/>
    </source>
</evidence>
<keyword evidence="3" id="KW-0547">Nucleotide-binding</keyword>
<dbReference type="PANTHER" id="PTHR43335:SF8">
    <property type="entry name" value="ABC TRANSPORTER, ATP-BINDING PROTEIN"/>
    <property type="match status" value="1"/>
</dbReference>
<dbReference type="InterPro" id="IPR003593">
    <property type="entry name" value="AAA+_ATPase"/>
</dbReference>
<sequence>MEYCVLGKNIDKSYGAKKVLDHVDIHVPMNSIYGLIGPNGAGKSTLLKCIMNLIRFEDGNIQVLDNSAGMGKYELNRTGSLIEYPCFYDDLTGKENLLLHSRYMGYYDKKRIDEVLHEVDLTRADQKKVKNYSMGMRQRLAIARAILIKPELLILDEPINALDPEGIKKMRELFIKLNEKQGTTIIISSHILSEMDYLASDIGIMNNGKIIKEKPLEEIHKENKDKIVARVDDISKASILLEERGIQDFKIMDDGQIHIFDLTYDTSCYAELFVQNQLKLYQIDVVKKTLEEYFFEVVGGN</sequence>
<comment type="caution">
    <text evidence="6">The sequence shown here is derived from an EMBL/GenBank/DDBJ whole genome shotgun (WGS) entry which is preliminary data.</text>
</comment>
<gene>
    <name evidence="6" type="ORF">GMD30_14810</name>
</gene>
<dbReference type="PANTHER" id="PTHR43335">
    <property type="entry name" value="ABC TRANSPORTER, ATP-BINDING PROTEIN"/>
    <property type="match status" value="1"/>
</dbReference>
<protein>
    <submittedName>
        <fullName evidence="6">ATP-binding cassette domain-containing protein</fullName>
    </submittedName>
</protein>
<dbReference type="Proteomes" id="UP000446657">
    <property type="component" value="Unassembled WGS sequence"/>
</dbReference>
<dbReference type="AlphaFoldDB" id="A0A844KQ58"/>
<name>A0A844KQ58_9FIRM</name>
<dbReference type="GO" id="GO:0005524">
    <property type="term" value="F:ATP binding"/>
    <property type="evidence" value="ECO:0007669"/>
    <property type="project" value="UniProtKB-KW"/>
</dbReference>
<evidence type="ECO:0000313" key="7">
    <source>
        <dbReference type="Proteomes" id="UP000446657"/>
    </source>
</evidence>
<dbReference type="EMBL" id="WNAL01000041">
    <property type="protein sequence ID" value="MTR82922.1"/>
    <property type="molecule type" value="Genomic_DNA"/>
</dbReference>
<reference evidence="6 7" key="1">
    <citation type="journal article" date="2019" name="Nat. Med.">
        <title>A library of human gut bacterial isolates paired with longitudinal multiomics data enables mechanistic microbiome research.</title>
        <authorList>
            <person name="Poyet M."/>
            <person name="Groussin M."/>
            <person name="Gibbons S.M."/>
            <person name="Avila-Pacheco J."/>
            <person name="Jiang X."/>
            <person name="Kearney S.M."/>
            <person name="Perrotta A.R."/>
            <person name="Berdy B."/>
            <person name="Zhao S."/>
            <person name="Lieberman T.D."/>
            <person name="Swanson P.K."/>
            <person name="Smith M."/>
            <person name="Roesemann S."/>
            <person name="Alexander J.E."/>
            <person name="Rich S.A."/>
            <person name="Livny J."/>
            <person name="Vlamakis H."/>
            <person name="Clish C."/>
            <person name="Bullock K."/>
            <person name="Deik A."/>
            <person name="Scott J."/>
            <person name="Pierce K.A."/>
            <person name="Xavier R.J."/>
            <person name="Alm E.J."/>
        </authorList>
    </citation>
    <scope>NUCLEOTIDE SEQUENCE [LARGE SCALE GENOMIC DNA]</scope>
    <source>
        <strain evidence="6 7">BIOML-A1</strain>
    </source>
</reference>